<feature type="non-terminal residue" evidence="3">
    <location>
        <position position="1"/>
    </location>
</feature>
<evidence type="ECO:0000256" key="1">
    <source>
        <dbReference type="SAM" id="Coils"/>
    </source>
</evidence>
<feature type="domain" description="(+)RNA virus helicase C-terminal" evidence="2">
    <location>
        <begin position="6"/>
        <end position="110"/>
    </location>
</feature>
<dbReference type="GO" id="GO:0003968">
    <property type="term" value="F:RNA-directed RNA polymerase activity"/>
    <property type="evidence" value="ECO:0007669"/>
    <property type="project" value="UniProtKB-KW"/>
</dbReference>
<dbReference type="EMBL" id="KP900902">
    <property type="protein sequence ID" value="ALD89110.1"/>
    <property type="molecule type" value="Genomic_RNA"/>
</dbReference>
<dbReference type="InterPro" id="IPR027351">
    <property type="entry name" value="(+)RNA_virus_helicase_core_dom"/>
</dbReference>
<keyword evidence="3" id="KW-0696">RNA-directed RNA polymerase</keyword>
<evidence type="ECO:0000259" key="2">
    <source>
        <dbReference type="Pfam" id="PF01443"/>
    </source>
</evidence>
<dbReference type="GO" id="GO:0005524">
    <property type="term" value="F:ATP binding"/>
    <property type="evidence" value="ECO:0007669"/>
    <property type="project" value="InterPro"/>
</dbReference>
<keyword evidence="3" id="KW-0808">Transferase</keyword>
<feature type="non-terminal residue" evidence="3">
    <location>
        <position position="435"/>
    </location>
</feature>
<keyword evidence="3" id="KW-0548">Nucleotidyltransferase</keyword>
<dbReference type="Pfam" id="PF01443">
    <property type="entry name" value="Viral_helicase1"/>
    <property type="match status" value="1"/>
</dbReference>
<organism evidence="3">
    <name type="scientific">Rhizoctonia solani beny-like virus 1</name>
    <dbReference type="NCBI Taxonomy" id="1708385"/>
    <lineage>
        <taxon>Viruses</taxon>
        <taxon>Riboviria</taxon>
        <taxon>Orthornavirae</taxon>
        <taxon>Kitrinoviricota</taxon>
        <taxon>Alsuviricetes</taxon>
        <taxon>Hepelivirales</taxon>
        <taxon>Benyviridae</taxon>
        <taxon>Benyvirus</taxon>
    </lineage>
</organism>
<dbReference type="InterPro" id="IPR027417">
    <property type="entry name" value="P-loop_NTPase"/>
</dbReference>
<proteinExistence type="predicted"/>
<name>A0A0M3SUP6_9VIRU</name>
<dbReference type="Gene3D" id="3.40.50.300">
    <property type="entry name" value="P-loop containing nucleotide triphosphate hydrolases"/>
    <property type="match status" value="1"/>
</dbReference>
<evidence type="ECO:0000313" key="3">
    <source>
        <dbReference type="EMBL" id="ALD89110.1"/>
    </source>
</evidence>
<accession>A0A0M3SUP6</accession>
<feature type="coiled-coil region" evidence="1">
    <location>
        <begin position="230"/>
        <end position="272"/>
    </location>
</feature>
<keyword evidence="1" id="KW-0175">Coiled coil</keyword>
<sequence length="435" mass="49032">AWVVAWLNKHYGYDMIAANGGFEPPTFTDVQEFAEKSKTMTIMNFSHATGDLFMPEPGEGIARKTTVRSNQGSTHEDVALVVGDADSQLILSDELMRVAGSRHKRRLEIFVDLNSPMRAAIGARFNESDEELWPGKPEVIARLAGRKLVAEEDKKRIVEEVKVVAEISEQLEKTAAMGVYEVESGLYAAMKARRQEARQRRMAQKLSLLRAQANAREVEERQMRMDLIRAEMANDRKVAIQKEIDTARAKALAQVEAEEKRLEDEMRKIRAKYQGDLKRTPVGREDVMLKLSTFLPESAFDEPVDLSSDEAVWQLELPGLGKVLTENAELAQDAIEIPADATFRQFFRLQSWCSLVAVMRASKGTLGTAYDFALFVYRYWAADPTAWMGVRNDVIKAYLAKIEVPVVCRYYSGKKEDGEYRMCFAGVPLDAPMAD</sequence>
<reference evidence="3" key="1">
    <citation type="journal article" date="2016" name="J. Virol.">
        <title>Identification of diverse mycoviruses through metatranscriptomics characterization of the viromes of five major fungal plant pathogens.</title>
        <authorList>
            <person name="Marzano S.-Y.L."/>
            <person name="Nelson B.D."/>
            <person name="Ajayi-Oyetunde O."/>
            <person name="Bradley C.A."/>
            <person name="Hughes T.J."/>
            <person name="Hartman G.L."/>
            <person name="Eastburn D.M."/>
            <person name="Domier L.L."/>
        </authorList>
    </citation>
    <scope>NUCLEOTIDE SEQUENCE</scope>
    <source>
        <strain evidence="3">42304-9a</strain>
    </source>
</reference>
<protein>
    <submittedName>
        <fullName evidence="3">RNA-dependent RNA polymerase</fullName>
    </submittedName>
</protein>